<reference evidence="6 7" key="1">
    <citation type="submission" date="2022-12" db="EMBL/GenBank/DDBJ databases">
        <authorList>
            <person name="Muema E."/>
        </authorList>
    </citation>
    <scope>NUCLEOTIDE SEQUENCE [LARGE SCALE GENOMIC DNA]</scope>
    <source>
        <strain evidence="7">1326</strain>
    </source>
</reference>
<dbReference type="EMBL" id="JAPYKS010000001">
    <property type="protein sequence ID" value="MEI9407272.1"/>
    <property type="molecule type" value="Genomic_DNA"/>
</dbReference>
<evidence type="ECO:0000256" key="4">
    <source>
        <dbReference type="SAM" id="Phobius"/>
    </source>
</evidence>
<gene>
    <name evidence="6" type="ORF">O7A60_00585</name>
</gene>
<feature type="transmembrane region" description="Helical" evidence="4">
    <location>
        <begin position="12"/>
        <end position="38"/>
    </location>
</feature>
<keyword evidence="7" id="KW-1185">Reference proteome</keyword>
<dbReference type="Proteomes" id="UP001387293">
    <property type="component" value="Unassembled WGS sequence"/>
</dbReference>
<dbReference type="SUPFAM" id="SSF103473">
    <property type="entry name" value="MFS general substrate transporter"/>
    <property type="match status" value="1"/>
</dbReference>
<dbReference type="InterPro" id="IPR020846">
    <property type="entry name" value="MFS_dom"/>
</dbReference>
<evidence type="ECO:0000313" key="7">
    <source>
        <dbReference type="Proteomes" id="UP001387293"/>
    </source>
</evidence>
<proteinExistence type="predicted"/>
<comment type="caution">
    <text evidence="6">The sequence shown here is derived from an EMBL/GenBank/DDBJ whole genome shotgun (WGS) entry which is preliminary data.</text>
</comment>
<organism evidence="6 7">
    <name type="scientific">Mesorhizobium salmacidum</name>
    <dbReference type="NCBI Taxonomy" id="3015171"/>
    <lineage>
        <taxon>Bacteria</taxon>
        <taxon>Pseudomonadati</taxon>
        <taxon>Pseudomonadota</taxon>
        <taxon>Alphaproteobacteria</taxon>
        <taxon>Hyphomicrobiales</taxon>
        <taxon>Phyllobacteriaceae</taxon>
        <taxon>Mesorhizobium</taxon>
    </lineage>
</organism>
<evidence type="ECO:0000256" key="1">
    <source>
        <dbReference type="ARBA" id="ARBA00022692"/>
    </source>
</evidence>
<dbReference type="PROSITE" id="PS50850">
    <property type="entry name" value="MFS"/>
    <property type="match status" value="1"/>
</dbReference>
<feature type="domain" description="Major facilitator superfamily (MFS) profile" evidence="5">
    <location>
        <begin position="1"/>
        <end position="71"/>
    </location>
</feature>
<evidence type="ECO:0000256" key="2">
    <source>
        <dbReference type="ARBA" id="ARBA00022989"/>
    </source>
</evidence>
<keyword evidence="2 4" id="KW-1133">Transmembrane helix</keyword>
<evidence type="ECO:0000313" key="6">
    <source>
        <dbReference type="EMBL" id="MEI9407272.1"/>
    </source>
</evidence>
<keyword evidence="1 4" id="KW-0812">Transmembrane</keyword>
<evidence type="ECO:0000259" key="5">
    <source>
        <dbReference type="PROSITE" id="PS50850"/>
    </source>
</evidence>
<feature type="transmembrane region" description="Helical" evidence="4">
    <location>
        <begin position="44"/>
        <end position="65"/>
    </location>
</feature>
<sequence>MTTCTFPRPDLVGTAAGLAAAMRIGGGALIAFIAGLFLADSAPALLSMMLVSAAFALLAALYAALLDRRQPVD</sequence>
<accession>A0ABU8KPJ7</accession>
<name>A0ABU8KPJ7_9HYPH</name>
<keyword evidence="3 4" id="KW-0472">Membrane</keyword>
<protein>
    <recommendedName>
        <fullName evidence="5">Major facilitator superfamily (MFS) profile domain-containing protein</fullName>
    </recommendedName>
</protein>
<dbReference type="InterPro" id="IPR036259">
    <property type="entry name" value="MFS_trans_sf"/>
</dbReference>
<dbReference type="RefSeq" id="WP_337104543.1">
    <property type="nucleotide sequence ID" value="NZ_JAPYKS010000001.1"/>
</dbReference>
<evidence type="ECO:0000256" key="3">
    <source>
        <dbReference type="ARBA" id="ARBA00023136"/>
    </source>
</evidence>